<protein>
    <recommendedName>
        <fullName evidence="2">DNA ligase D 3'-phosphoesterase domain-containing protein</fullName>
    </recommendedName>
</protein>
<feature type="compositionally biased region" description="Polar residues" evidence="1">
    <location>
        <begin position="188"/>
        <end position="197"/>
    </location>
</feature>
<evidence type="ECO:0000313" key="4">
    <source>
        <dbReference type="Proteomes" id="UP000800200"/>
    </source>
</evidence>
<keyword evidence="4" id="KW-1185">Reference proteome</keyword>
<evidence type="ECO:0000259" key="2">
    <source>
        <dbReference type="Pfam" id="PF13298"/>
    </source>
</evidence>
<dbReference type="PANTHER" id="PTHR39465:SF1">
    <property type="entry name" value="DNA LIGASE D 3'-PHOSPHOESTERASE DOMAIN-CONTAINING PROTEIN"/>
    <property type="match status" value="1"/>
</dbReference>
<dbReference type="AlphaFoldDB" id="A0A6A6EN99"/>
<feature type="region of interest" description="Disordered" evidence="1">
    <location>
        <begin position="181"/>
        <end position="217"/>
    </location>
</feature>
<name>A0A6A6EN99_9PEZI</name>
<evidence type="ECO:0000313" key="3">
    <source>
        <dbReference type="EMBL" id="KAF2192239.1"/>
    </source>
</evidence>
<feature type="domain" description="DNA ligase D 3'-phosphoesterase" evidence="2">
    <location>
        <begin position="103"/>
        <end position="251"/>
    </location>
</feature>
<organism evidence="3 4">
    <name type="scientific">Zopfia rhizophila CBS 207.26</name>
    <dbReference type="NCBI Taxonomy" id="1314779"/>
    <lineage>
        <taxon>Eukaryota</taxon>
        <taxon>Fungi</taxon>
        <taxon>Dikarya</taxon>
        <taxon>Ascomycota</taxon>
        <taxon>Pezizomycotina</taxon>
        <taxon>Dothideomycetes</taxon>
        <taxon>Dothideomycetes incertae sedis</taxon>
        <taxon>Zopfiaceae</taxon>
        <taxon>Zopfia</taxon>
    </lineage>
</organism>
<accession>A0A6A6EN99</accession>
<dbReference type="Proteomes" id="UP000800200">
    <property type="component" value="Unassembled WGS sequence"/>
</dbReference>
<dbReference type="PANTHER" id="PTHR39465">
    <property type="entry name" value="DNA LIGASE D, 3'-PHOSPHOESTERASE DOMAIN"/>
    <property type="match status" value="1"/>
</dbReference>
<feature type="region of interest" description="Disordered" evidence="1">
    <location>
        <begin position="258"/>
        <end position="312"/>
    </location>
</feature>
<dbReference type="InterPro" id="IPR014144">
    <property type="entry name" value="LigD_PE_domain"/>
</dbReference>
<evidence type="ECO:0000256" key="1">
    <source>
        <dbReference type="SAM" id="MobiDB-lite"/>
    </source>
</evidence>
<gene>
    <name evidence="3" type="ORF">K469DRAFT_694371</name>
</gene>
<feature type="compositionally biased region" description="Basic and acidic residues" evidence="1">
    <location>
        <begin position="203"/>
        <end position="217"/>
    </location>
</feature>
<reference evidence="3" key="1">
    <citation type="journal article" date="2020" name="Stud. Mycol.">
        <title>101 Dothideomycetes genomes: a test case for predicting lifestyles and emergence of pathogens.</title>
        <authorList>
            <person name="Haridas S."/>
            <person name="Albert R."/>
            <person name="Binder M."/>
            <person name="Bloem J."/>
            <person name="Labutti K."/>
            <person name="Salamov A."/>
            <person name="Andreopoulos B."/>
            <person name="Baker S."/>
            <person name="Barry K."/>
            <person name="Bills G."/>
            <person name="Bluhm B."/>
            <person name="Cannon C."/>
            <person name="Castanera R."/>
            <person name="Culley D."/>
            <person name="Daum C."/>
            <person name="Ezra D."/>
            <person name="Gonzalez J."/>
            <person name="Henrissat B."/>
            <person name="Kuo A."/>
            <person name="Liang C."/>
            <person name="Lipzen A."/>
            <person name="Lutzoni F."/>
            <person name="Magnuson J."/>
            <person name="Mondo S."/>
            <person name="Nolan M."/>
            <person name="Ohm R."/>
            <person name="Pangilinan J."/>
            <person name="Park H.-J."/>
            <person name="Ramirez L."/>
            <person name="Alfaro M."/>
            <person name="Sun H."/>
            <person name="Tritt A."/>
            <person name="Yoshinaga Y."/>
            <person name="Zwiers L.-H."/>
            <person name="Turgeon B."/>
            <person name="Goodwin S."/>
            <person name="Spatafora J."/>
            <person name="Crous P."/>
            <person name="Grigoriev I."/>
        </authorList>
    </citation>
    <scope>NUCLEOTIDE SEQUENCE</scope>
    <source>
        <strain evidence="3">CBS 207.26</strain>
    </source>
</reference>
<feature type="compositionally biased region" description="Acidic residues" evidence="1">
    <location>
        <begin position="288"/>
        <end position="312"/>
    </location>
</feature>
<dbReference type="EMBL" id="ML994615">
    <property type="protein sequence ID" value="KAF2192239.1"/>
    <property type="molecule type" value="Genomic_DNA"/>
</dbReference>
<proteinExistence type="predicted"/>
<sequence>MDRPSSLLRDISPPRLTKRRKTSETTNPDAKRHDINSSSSAFPTLAAVEAGQAKIQDHVAYFTEHLAKASTSTHRDVSRLSIDEFADLYQRNQHEHGNHFVIHQHNHPKAGVHYDVRLQFSETSSISFAVPYGLPGNPNSKRLGRMAIETRVHNLWNHLIESASHRTGSLLIWDTGTYTVLPRKTPRQKPSSPQTTDGDSDSDLPRSKTEIRTKKYGECKKHENEKLIEAFQTRYIHLRLHGTRLPKDYTITLRLPSTNDVHQKIPPEIPRKRRGKPRQTAQPIPTDSEPEAEADADNPENEDGDLDTDDDKDMQTRLQNAYPGATNSIGSIHQRRWYMTLDRHSSGFVQVKSSPDKGLWVRNEEGEGRGGFEPFYIRGRNFERSVVTGRLAADVERDEGVEGFVGRGGWVGITT</sequence>
<feature type="region of interest" description="Disordered" evidence="1">
    <location>
        <begin position="1"/>
        <end position="38"/>
    </location>
</feature>
<dbReference type="Pfam" id="PF13298">
    <property type="entry name" value="LigD_N"/>
    <property type="match status" value="1"/>
</dbReference>
<dbReference type="OrthoDB" id="2588098at2759"/>